<protein>
    <submittedName>
        <fullName evidence="2">DUF2500 domain-containing protein</fullName>
    </submittedName>
</protein>
<accession>A0ABS1H569</accession>
<organism evidence="2 3">
    <name type="scientific">Viridibacillus soli</name>
    <dbReference type="NCBI Taxonomy" id="2798301"/>
    <lineage>
        <taxon>Bacteria</taxon>
        <taxon>Bacillati</taxon>
        <taxon>Bacillota</taxon>
        <taxon>Bacilli</taxon>
        <taxon>Bacillales</taxon>
        <taxon>Caryophanaceae</taxon>
        <taxon>Viridibacillus</taxon>
    </lineage>
</organism>
<reference evidence="2 3" key="1">
    <citation type="submission" date="2020-12" db="EMBL/GenBank/DDBJ databases">
        <title>YIM B01967 draft genome.</title>
        <authorList>
            <person name="Yan X."/>
        </authorList>
    </citation>
    <scope>NUCLEOTIDE SEQUENCE [LARGE SCALE GENOMIC DNA]</scope>
    <source>
        <strain evidence="2 3">YIM B01967</strain>
    </source>
</reference>
<dbReference type="RefSeq" id="WP_200748405.1">
    <property type="nucleotide sequence ID" value="NZ_JAEOAH010000006.1"/>
</dbReference>
<dbReference type="Proteomes" id="UP000618943">
    <property type="component" value="Unassembled WGS sequence"/>
</dbReference>
<dbReference type="Gene3D" id="2.40.50.660">
    <property type="match status" value="1"/>
</dbReference>
<keyword evidence="3" id="KW-1185">Reference proteome</keyword>
<keyword evidence="1" id="KW-0812">Transmembrane</keyword>
<feature type="transmembrane region" description="Helical" evidence="1">
    <location>
        <begin position="20"/>
        <end position="44"/>
    </location>
</feature>
<keyword evidence="1" id="KW-0472">Membrane</keyword>
<keyword evidence="1" id="KW-1133">Transmembrane helix</keyword>
<evidence type="ECO:0000313" key="2">
    <source>
        <dbReference type="EMBL" id="MBK3494563.1"/>
    </source>
</evidence>
<evidence type="ECO:0000313" key="3">
    <source>
        <dbReference type="Proteomes" id="UP000618943"/>
    </source>
</evidence>
<dbReference type="InterPro" id="IPR019635">
    <property type="entry name" value="DUF2500"/>
</dbReference>
<evidence type="ECO:0000256" key="1">
    <source>
        <dbReference type="SAM" id="Phobius"/>
    </source>
</evidence>
<comment type="caution">
    <text evidence="2">The sequence shown here is derived from an EMBL/GenBank/DDBJ whole genome shotgun (WGS) entry which is preliminary data.</text>
</comment>
<proteinExistence type="predicted"/>
<gene>
    <name evidence="2" type="ORF">JFL43_06785</name>
</gene>
<sequence length="131" mass="14094">METVVYEGNSFFSTGGFFGGAGFGGIFISIIFIIVFLGIIFTIVKSISQWSKNNASPILTVPAEVVTKRTKTSGGSGDSAASTRYYTTFEVQSGNLIELPVSGREFGILVEGDIGTLTYQGTRYKGFKRGY</sequence>
<dbReference type="EMBL" id="JAEOAH010000006">
    <property type="protein sequence ID" value="MBK3494563.1"/>
    <property type="molecule type" value="Genomic_DNA"/>
</dbReference>
<dbReference type="Pfam" id="PF10694">
    <property type="entry name" value="DUF2500"/>
    <property type="match status" value="1"/>
</dbReference>
<name>A0ABS1H569_9BACL</name>